<protein>
    <recommendedName>
        <fullName evidence="10">tRNA-specific 2-thiouridylase MnmA</fullName>
        <ecNumber evidence="10">2.8.1.13</ecNumber>
    </recommendedName>
</protein>
<comment type="similarity">
    <text evidence="10">Belongs to the MnmA/TRMU family.</text>
</comment>
<evidence type="ECO:0000256" key="10">
    <source>
        <dbReference type="HAMAP-Rule" id="MF_00144"/>
    </source>
</evidence>
<evidence type="ECO:0000256" key="7">
    <source>
        <dbReference type="ARBA" id="ARBA00022884"/>
    </source>
</evidence>
<dbReference type="Gene3D" id="2.40.30.10">
    <property type="entry name" value="Translation factors"/>
    <property type="match status" value="1"/>
</dbReference>
<feature type="binding site" evidence="10">
    <location>
        <position position="112"/>
    </location>
    <ligand>
        <name>ATP</name>
        <dbReference type="ChEBI" id="CHEBI:30616"/>
    </ligand>
</feature>
<feature type="region of interest" description="Interaction with tRNA" evidence="10">
    <location>
        <begin position="134"/>
        <end position="136"/>
    </location>
</feature>
<feature type="binding site" evidence="10">
    <location>
        <begin position="7"/>
        <end position="14"/>
    </location>
    <ligand>
        <name>ATP</name>
        <dbReference type="ChEBI" id="CHEBI:30616"/>
    </ligand>
</feature>
<dbReference type="InterPro" id="IPR004506">
    <property type="entry name" value="MnmA-like"/>
</dbReference>
<dbReference type="Gene3D" id="2.30.30.280">
    <property type="entry name" value="Adenine nucleotide alpha hydrolases-like domains"/>
    <property type="match status" value="1"/>
</dbReference>
<evidence type="ECO:0000256" key="9">
    <source>
        <dbReference type="ARBA" id="ARBA00051542"/>
    </source>
</evidence>
<dbReference type="Pfam" id="PF03054">
    <property type="entry name" value="tRNA_Me_trans"/>
    <property type="match status" value="1"/>
</dbReference>
<feature type="active site" description="Nucleophile" evidence="10">
    <location>
        <position position="88"/>
    </location>
</feature>
<dbReference type="HAMAP" id="MF_00144">
    <property type="entry name" value="tRNA_thiouridyl_MnmA"/>
    <property type="match status" value="1"/>
</dbReference>
<comment type="subcellular location">
    <subcellularLocation>
        <location evidence="10">Cytoplasm</location>
    </subcellularLocation>
</comment>
<dbReference type="GO" id="GO:0005737">
    <property type="term" value="C:cytoplasm"/>
    <property type="evidence" value="ECO:0007669"/>
    <property type="project" value="UniProtKB-SubCell"/>
</dbReference>
<comment type="function">
    <text evidence="10">Catalyzes the 2-thiolation of uridine at the wobble position (U34) of tRNA, leading to the formation of s(2)U34.</text>
</comment>
<dbReference type="FunFam" id="2.30.30.280:FF:000001">
    <property type="entry name" value="tRNA-specific 2-thiouridylase MnmA"/>
    <property type="match status" value="1"/>
</dbReference>
<dbReference type="SUPFAM" id="SSF52402">
    <property type="entry name" value="Adenine nucleotide alpha hydrolases-like"/>
    <property type="match status" value="1"/>
</dbReference>
<evidence type="ECO:0000256" key="5">
    <source>
        <dbReference type="ARBA" id="ARBA00022741"/>
    </source>
</evidence>
<dbReference type="Pfam" id="PF20259">
    <property type="entry name" value="tRNA_Me_trans_M"/>
    <property type="match status" value="1"/>
</dbReference>
<gene>
    <name evidence="10" type="primary">mnmA</name>
    <name evidence="13" type="ORF">HS1_000136</name>
</gene>
<dbReference type="GO" id="GO:0000049">
    <property type="term" value="F:tRNA binding"/>
    <property type="evidence" value="ECO:0007669"/>
    <property type="project" value="UniProtKB-KW"/>
</dbReference>
<feature type="active site" description="Cysteine persulfide intermediate" evidence="10">
    <location>
        <position position="184"/>
    </location>
</feature>
<dbReference type="OrthoDB" id="9800696at2"/>
<keyword evidence="3 10" id="KW-0808">Transferase</keyword>
<comment type="catalytic activity">
    <reaction evidence="9 10">
        <text>S-sulfanyl-L-cysteinyl-[protein] + uridine(34) in tRNA + AH2 + ATP = 2-thiouridine(34) in tRNA + L-cysteinyl-[protein] + A + AMP + diphosphate + H(+)</text>
        <dbReference type="Rhea" id="RHEA:47032"/>
        <dbReference type="Rhea" id="RHEA-COMP:10131"/>
        <dbReference type="Rhea" id="RHEA-COMP:11726"/>
        <dbReference type="Rhea" id="RHEA-COMP:11727"/>
        <dbReference type="Rhea" id="RHEA-COMP:11728"/>
        <dbReference type="ChEBI" id="CHEBI:13193"/>
        <dbReference type="ChEBI" id="CHEBI:15378"/>
        <dbReference type="ChEBI" id="CHEBI:17499"/>
        <dbReference type="ChEBI" id="CHEBI:29950"/>
        <dbReference type="ChEBI" id="CHEBI:30616"/>
        <dbReference type="ChEBI" id="CHEBI:33019"/>
        <dbReference type="ChEBI" id="CHEBI:61963"/>
        <dbReference type="ChEBI" id="CHEBI:65315"/>
        <dbReference type="ChEBI" id="CHEBI:87170"/>
        <dbReference type="ChEBI" id="CHEBI:456215"/>
        <dbReference type="EC" id="2.8.1.13"/>
    </reaction>
</comment>
<evidence type="ECO:0000256" key="6">
    <source>
        <dbReference type="ARBA" id="ARBA00022840"/>
    </source>
</evidence>
<evidence type="ECO:0000256" key="8">
    <source>
        <dbReference type="ARBA" id="ARBA00023157"/>
    </source>
</evidence>
<dbReference type="GO" id="GO:0002143">
    <property type="term" value="P:tRNA wobble position uridine thiolation"/>
    <property type="evidence" value="ECO:0007669"/>
    <property type="project" value="TreeGrafter"/>
</dbReference>
<keyword evidence="7 10" id="KW-0694">RNA-binding</keyword>
<dbReference type="RefSeq" id="WP_066060261.1">
    <property type="nucleotide sequence ID" value="NZ_CP013015.1"/>
</dbReference>
<feature type="site" description="Interaction with tRNA" evidence="10">
    <location>
        <position position="113"/>
    </location>
</feature>
<feature type="domain" description="tRNA-specific 2-thiouridylase MnmA-like C-terminal" evidence="11">
    <location>
        <begin position="271"/>
        <end position="343"/>
    </location>
</feature>
<keyword evidence="1 10" id="KW-0963">Cytoplasm</keyword>
<accession>A0A7U4QIF8</accession>
<evidence type="ECO:0000256" key="4">
    <source>
        <dbReference type="ARBA" id="ARBA00022694"/>
    </source>
</evidence>
<dbReference type="EC" id="2.8.1.13" evidence="10"/>
<evidence type="ECO:0000256" key="2">
    <source>
        <dbReference type="ARBA" id="ARBA00022555"/>
    </source>
</evidence>
<keyword evidence="2 10" id="KW-0820">tRNA-binding</keyword>
<dbReference type="PANTHER" id="PTHR11933:SF5">
    <property type="entry name" value="MITOCHONDRIAL TRNA-SPECIFIC 2-THIOURIDYLASE 1"/>
    <property type="match status" value="1"/>
</dbReference>
<name>A0A7U4QIF8_DESA2</name>
<keyword evidence="6 10" id="KW-0067">ATP-binding</keyword>
<dbReference type="NCBIfam" id="NF001138">
    <property type="entry name" value="PRK00143.1"/>
    <property type="match status" value="1"/>
</dbReference>
<comment type="caution">
    <text evidence="10">Lacks conserved residue(s) required for the propagation of feature annotation.</text>
</comment>
<dbReference type="GO" id="GO:0005524">
    <property type="term" value="F:ATP binding"/>
    <property type="evidence" value="ECO:0007669"/>
    <property type="project" value="UniProtKB-KW"/>
</dbReference>
<keyword evidence="5 10" id="KW-0547">Nucleotide-binding</keyword>
<dbReference type="CDD" id="cd01998">
    <property type="entry name" value="MnmA_TRMU-like"/>
    <property type="match status" value="1"/>
</dbReference>
<dbReference type="InterPro" id="IPR014729">
    <property type="entry name" value="Rossmann-like_a/b/a_fold"/>
</dbReference>
<evidence type="ECO:0000259" key="11">
    <source>
        <dbReference type="Pfam" id="PF20258"/>
    </source>
</evidence>
<evidence type="ECO:0000256" key="3">
    <source>
        <dbReference type="ARBA" id="ARBA00022679"/>
    </source>
</evidence>
<feature type="site" description="Interaction with tRNA" evidence="10">
    <location>
        <position position="327"/>
    </location>
</feature>
<keyword evidence="14" id="KW-1185">Reference proteome</keyword>
<dbReference type="EMBL" id="CP013015">
    <property type="protein sequence ID" value="AMM39942.1"/>
    <property type="molecule type" value="Genomic_DNA"/>
</dbReference>
<feature type="region of interest" description="Interaction with tRNA" evidence="10">
    <location>
        <begin position="294"/>
        <end position="295"/>
    </location>
</feature>
<feature type="domain" description="tRNA-specific 2-thiouridylase MnmA-like central" evidence="12">
    <location>
        <begin position="207"/>
        <end position="260"/>
    </location>
</feature>
<dbReference type="NCBIfam" id="TIGR00420">
    <property type="entry name" value="trmU"/>
    <property type="match status" value="1"/>
</dbReference>
<dbReference type="KEGG" id="daw:HS1_000136"/>
<dbReference type="AlphaFoldDB" id="A0A7U4QIF8"/>
<evidence type="ECO:0000256" key="1">
    <source>
        <dbReference type="ARBA" id="ARBA00022490"/>
    </source>
</evidence>
<feature type="binding site" evidence="10">
    <location>
        <position position="33"/>
    </location>
    <ligand>
        <name>ATP</name>
        <dbReference type="ChEBI" id="CHEBI:30616"/>
    </ligand>
</feature>
<dbReference type="Proteomes" id="UP000070560">
    <property type="component" value="Chromosome"/>
</dbReference>
<reference evidence="13 14" key="1">
    <citation type="submission" date="2015-10" db="EMBL/GenBank/DDBJ databases">
        <title>Candidatus Desulfofervidus auxilii, a hydrogenotrophic sulfate-reducing bacterium involved in the thermophilic anaerobic oxidation of methane.</title>
        <authorList>
            <person name="Krukenberg V."/>
            <person name="Richter M."/>
            <person name="Wegener G."/>
        </authorList>
    </citation>
    <scope>NUCLEOTIDE SEQUENCE [LARGE SCALE GENOMIC DNA]</scope>
    <source>
        <strain evidence="13 14">HS1</strain>
    </source>
</reference>
<dbReference type="PANTHER" id="PTHR11933">
    <property type="entry name" value="TRNA 5-METHYLAMINOMETHYL-2-THIOURIDYLATE -METHYLTRANSFERASE"/>
    <property type="match status" value="1"/>
</dbReference>
<sequence>MKKVIVALSGGMDSAVTGYLLKQRGYEVKAVFLRLTDNYPPYPPSAIAQFLGIPYTELDLREDFKKLIIEPFVKFYLCGKTPNPCIWCNQKIKFGILLDKVKKMGADYLATGHYARKIYQKGRYLLLKGIDRKKEQSYFLFYISQTQLSHILWPLGELSRNKVENIASNIGFYINKFKESQEICFIPDNNYRLFLENYARDKLDRLKDRGEIVNEQGKILGKHRGFWRYTIGQRHGIGVCSKKPYYVKKIDAEKNLLIVAPRPALFFKEAIVEKPNFFPFDYLKSVLEVSVKIRYRQEETPAIIQPLNKELIRVVFKKPQFAVTPGQAAVFYQGDICVGGGLIKSAQ</sequence>
<dbReference type="Gene3D" id="3.40.50.620">
    <property type="entry name" value="HUPs"/>
    <property type="match status" value="1"/>
</dbReference>
<dbReference type="InterPro" id="IPR023382">
    <property type="entry name" value="MnmA-like_central_sf"/>
</dbReference>
<dbReference type="FunFam" id="2.40.30.10:FF:000023">
    <property type="entry name" value="tRNA-specific 2-thiouridylase MnmA"/>
    <property type="match status" value="1"/>
</dbReference>
<organism evidence="13 14">
    <name type="scientific">Desulfofervidus auxilii</name>
    <dbReference type="NCBI Taxonomy" id="1621989"/>
    <lineage>
        <taxon>Bacteria</taxon>
        <taxon>Pseudomonadati</taxon>
        <taxon>Thermodesulfobacteriota</taxon>
        <taxon>Candidatus Desulfofervidia</taxon>
        <taxon>Candidatus Desulfofervidales</taxon>
        <taxon>Candidatus Desulfofervidaceae</taxon>
        <taxon>Candidatus Desulfofervidus</taxon>
    </lineage>
</organism>
<evidence type="ECO:0000313" key="13">
    <source>
        <dbReference type="EMBL" id="AMM39942.1"/>
    </source>
</evidence>
<proteinExistence type="inferred from homology"/>
<keyword evidence="4 10" id="KW-0819">tRNA processing</keyword>
<evidence type="ECO:0000313" key="14">
    <source>
        <dbReference type="Proteomes" id="UP000070560"/>
    </source>
</evidence>
<keyword evidence="8" id="KW-1015">Disulfide bond</keyword>
<dbReference type="GO" id="GO:0103016">
    <property type="term" value="F:tRNA-uridine 2-sulfurtransferase activity"/>
    <property type="evidence" value="ECO:0007669"/>
    <property type="project" value="UniProtKB-EC"/>
</dbReference>
<dbReference type="Pfam" id="PF20258">
    <property type="entry name" value="tRNA_Me_trans_C"/>
    <property type="match status" value="1"/>
</dbReference>
<evidence type="ECO:0000259" key="12">
    <source>
        <dbReference type="Pfam" id="PF20259"/>
    </source>
</evidence>
<dbReference type="InterPro" id="IPR046884">
    <property type="entry name" value="MnmA-like_central"/>
</dbReference>
<dbReference type="InterPro" id="IPR046885">
    <property type="entry name" value="MnmA-like_C"/>
</dbReference>